<keyword evidence="12" id="KW-0276">Fatty acid metabolism</keyword>
<keyword evidence="8" id="KW-0444">Lipid biosynthesis</keyword>
<comment type="subunit">
    <text evidence="5">Acetyl-CoA carboxylase is a heterotetramer composed of biotin carboxyl carrier protein (AccB), biotin carboxylase (AccC) and two subunits of ACCase subunit beta/alpha.</text>
</comment>
<dbReference type="RefSeq" id="WP_343873851.1">
    <property type="nucleotide sequence ID" value="NZ_BAAAIX010000021.1"/>
</dbReference>
<dbReference type="PANTHER" id="PTHR42995">
    <property type="entry name" value="ACETYL-COENZYME A CARBOXYLASE CARBOXYL TRANSFERASE SUBUNIT BETA, CHLOROPLASTIC"/>
    <property type="match status" value="1"/>
</dbReference>
<evidence type="ECO:0000256" key="1">
    <source>
        <dbReference type="ARBA" id="ARBA00001947"/>
    </source>
</evidence>
<evidence type="ECO:0000256" key="5">
    <source>
        <dbReference type="ARBA" id="ARBA00011664"/>
    </source>
</evidence>
<proteinExistence type="inferred from homology"/>
<evidence type="ECO:0000256" key="2">
    <source>
        <dbReference type="ARBA" id="ARBA00004496"/>
    </source>
</evidence>
<comment type="cofactor">
    <cofactor evidence="1">
        <name>Zn(2+)</name>
        <dbReference type="ChEBI" id="CHEBI:29105"/>
    </cofactor>
</comment>
<comment type="caution">
    <text evidence="20">The sequence shown here is derived from an EMBL/GenBank/DDBJ whole genome shotgun (WGS) entry which is preliminary data.</text>
</comment>
<comment type="similarity">
    <text evidence="3">In the C-terminal section; belongs to the AccA family.</text>
</comment>
<keyword evidence="11" id="KW-0862">Zinc</keyword>
<evidence type="ECO:0000313" key="21">
    <source>
        <dbReference type="Proteomes" id="UP001597326"/>
    </source>
</evidence>
<dbReference type="EC" id="2.1.3.15" evidence="6"/>
<keyword evidence="21" id="KW-1185">Reference proteome</keyword>
<reference evidence="21" key="1">
    <citation type="journal article" date="2019" name="Int. J. Syst. Evol. Microbiol.">
        <title>The Global Catalogue of Microorganisms (GCM) 10K type strain sequencing project: providing services to taxonomists for standard genome sequencing and annotation.</title>
        <authorList>
            <consortium name="The Broad Institute Genomics Platform"/>
            <consortium name="The Broad Institute Genome Sequencing Center for Infectious Disease"/>
            <person name="Wu L."/>
            <person name="Ma J."/>
        </authorList>
    </citation>
    <scope>NUCLEOTIDE SEQUENCE [LARGE SCALE GENOMIC DNA]</scope>
    <source>
        <strain evidence="21">CAIM 431</strain>
    </source>
</reference>
<dbReference type="InterPro" id="IPR029045">
    <property type="entry name" value="ClpP/crotonase-like_dom_sf"/>
</dbReference>
<dbReference type="InterPro" id="IPR011762">
    <property type="entry name" value="COA_CT_N"/>
</dbReference>
<sequence length="494" mass="51590">MAQQRPGAQEILTSVLDEASFEAFPTPVQHPVDALYAQELEQARAATGLDEAVLCGTGTLDGRRVVVMAGEFGFLGGSVGVTTSNLLLQAADHATAEGLPLLALPCSGGTRMQEGTPAFVQMVKIGQAVLAHRRAGLPFLVHLRHPTTGGVLASWASLGQVTTAQPGALVGFLGPRVQEAITGSRIPEGVQRAEHVVAHGIVDAVVPDEELRALWSRLLQVLDPTHRSVGLPSGWAGAAGPPPGPAPSDAWQAVLTSRQEGRPGFDELTAELEVPLWLSVTGDGQVGEAIRVGLADLGGRNCVLVGTRREAWVLPADLRLAQRGFRLAQELGLPVVTVIDTPGAALTEQAEDQALSGEIARTLGALAELEVPTVSVLMGRGSGGAALALLPADRTLCAQHGWLAPLAPEGASAIMHRTEGHADQMARSHRISADELQAAGVVDEVVPEPADLAAEGTGFCRALVRAVDAQLDLLDEVSPAERLAARLHRFRSFG</sequence>
<feature type="domain" description="CoA carboxyltransferase C-terminal" evidence="19">
    <location>
        <begin position="214"/>
        <end position="476"/>
    </location>
</feature>
<dbReference type="PROSITE" id="PS50980">
    <property type="entry name" value="COA_CT_NTER"/>
    <property type="match status" value="1"/>
</dbReference>
<dbReference type="SUPFAM" id="SSF52096">
    <property type="entry name" value="ClpP/crotonase"/>
    <property type="match status" value="2"/>
</dbReference>
<dbReference type="PRINTS" id="PR01070">
    <property type="entry name" value="ACCCTRFRASEB"/>
</dbReference>
<name>A0ABW4RU92_9ACTN</name>
<evidence type="ECO:0000259" key="19">
    <source>
        <dbReference type="PROSITE" id="PS50989"/>
    </source>
</evidence>
<comment type="function">
    <text evidence="16">Component of the acetyl coenzyme A carboxylase (ACC) complex. Biotin carboxylase (BC) catalyzes the carboxylation of biotin on its carrier protein (BCCP) and then the CO(2) group is transferred by the transcarboxylase to acetyl-CoA to form malonyl-CoA.</text>
</comment>
<keyword evidence="11" id="KW-0479">Metal-binding</keyword>
<comment type="catalytic activity">
    <reaction evidence="17">
        <text>N(6)-carboxybiotinyl-L-lysyl-[protein] + acetyl-CoA = N(6)-biotinyl-L-lysyl-[protein] + malonyl-CoA</text>
        <dbReference type="Rhea" id="RHEA:54728"/>
        <dbReference type="Rhea" id="RHEA-COMP:10505"/>
        <dbReference type="Rhea" id="RHEA-COMP:10506"/>
        <dbReference type="ChEBI" id="CHEBI:57288"/>
        <dbReference type="ChEBI" id="CHEBI:57384"/>
        <dbReference type="ChEBI" id="CHEBI:83144"/>
        <dbReference type="ChEBI" id="CHEBI:83145"/>
        <dbReference type="EC" id="2.1.3.15"/>
    </reaction>
</comment>
<keyword evidence="14" id="KW-0443">Lipid metabolism</keyword>
<evidence type="ECO:0000256" key="15">
    <source>
        <dbReference type="ARBA" id="ARBA00023160"/>
    </source>
</evidence>
<dbReference type="Pfam" id="PF01039">
    <property type="entry name" value="Carboxyl_trans"/>
    <property type="match status" value="1"/>
</dbReference>
<dbReference type="InterPro" id="IPR011763">
    <property type="entry name" value="COA_CT_C"/>
</dbReference>
<evidence type="ECO:0000256" key="3">
    <source>
        <dbReference type="ARBA" id="ARBA00006276"/>
    </source>
</evidence>
<organism evidence="20 21">
    <name type="scientific">Luteococcus peritonei</name>
    <dbReference type="NCBI Taxonomy" id="88874"/>
    <lineage>
        <taxon>Bacteria</taxon>
        <taxon>Bacillati</taxon>
        <taxon>Actinomycetota</taxon>
        <taxon>Actinomycetes</taxon>
        <taxon>Propionibacteriales</taxon>
        <taxon>Propionibacteriaceae</taxon>
        <taxon>Luteococcus</taxon>
    </lineage>
</organism>
<protein>
    <recommendedName>
        <fullName evidence="7">Acetyl-coenzyme A carboxylase carboxyl transferase subunits beta/alpha</fullName>
        <ecNumber evidence="6">2.1.3.15</ecNumber>
    </recommendedName>
</protein>
<gene>
    <name evidence="20" type="ORF">ACFSCS_03125</name>
</gene>
<dbReference type="GO" id="GO:0016740">
    <property type="term" value="F:transferase activity"/>
    <property type="evidence" value="ECO:0007669"/>
    <property type="project" value="UniProtKB-KW"/>
</dbReference>
<evidence type="ECO:0000256" key="7">
    <source>
        <dbReference type="ARBA" id="ARBA00018312"/>
    </source>
</evidence>
<evidence type="ECO:0000256" key="13">
    <source>
        <dbReference type="ARBA" id="ARBA00022840"/>
    </source>
</evidence>
<accession>A0ABW4RU92</accession>
<dbReference type="Proteomes" id="UP001597326">
    <property type="component" value="Unassembled WGS sequence"/>
</dbReference>
<evidence type="ECO:0000256" key="4">
    <source>
        <dbReference type="ARBA" id="ARBA00010284"/>
    </source>
</evidence>
<dbReference type="PROSITE" id="PS50989">
    <property type="entry name" value="COA_CT_CTER"/>
    <property type="match status" value="1"/>
</dbReference>
<dbReference type="EMBL" id="JBHUFZ010000007">
    <property type="protein sequence ID" value="MFD1889178.1"/>
    <property type="molecule type" value="Genomic_DNA"/>
</dbReference>
<dbReference type="InterPro" id="IPR000438">
    <property type="entry name" value="Acetyl_CoA_COase_Trfase_b_su"/>
</dbReference>
<evidence type="ECO:0000256" key="10">
    <source>
        <dbReference type="ARBA" id="ARBA00022741"/>
    </source>
</evidence>
<dbReference type="InterPro" id="IPR001095">
    <property type="entry name" value="Acetyl_CoA_COase_a_su"/>
</dbReference>
<evidence type="ECO:0000256" key="11">
    <source>
        <dbReference type="ARBA" id="ARBA00022771"/>
    </source>
</evidence>
<evidence type="ECO:0000256" key="8">
    <source>
        <dbReference type="ARBA" id="ARBA00022516"/>
    </source>
</evidence>
<evidence type="ECO:0000256" key="6">
    <source>
        <dbReference type="ARBA" id="ARBA00011883"/>
    </source>
</evidence>
<feature type="domain" description="CoA carboxyltransferase N-terminal" evidence="18">
    <location>
        <begin position="1"/>
        <end position="237"/>
    </location>
</feature>
<keyword evidence="15" id="KW-0275">Fatty acid biosynthesis</keyword>
<dbReference type="InterPro" id="IPR034733">
    <property type="entry name" value="AcCoA_carboxyl_beta"/>
</dbReference>
<keyword evidence="11" id="KW-0863">Zinc-finger</keyword>
<dbReference type="Pfam" id="PF03255">
    <property type="entry name" value="ACCA"/>
    <property type="match status" value="1"/>
</dbReference>
<evidence type="ECO:0000259" key="18">
    <source>
        <dbReference type="PROSITE" id="PS50980"/>
    </source>
</evidence>
<comment type="similarity">
    <text evidence="4">In the N-terminal section; belongs to the AccD/PCCB family.</text>
</comment>
<evidence type="ECO:0000256" key="9">
    <source>
        <dbReference type="ARBA" id="ARBA00022679"/>
    </source>
</evidence>
<evidence type="ECO:0000256" key="14">
    <source>
        <dbReference type="ARBA" id="ARBA00023098"/>
    </source>
</evidence>
<keyword evidence="10" id="KW-0547">Nucleotide-binding</keyword>
<evidence type="ECO:0000256" key="16">
    <source>
        <dbReference type="ARBA" id="ARBA00025280"/>
    </source>
</evidence>
<keyword evidence="13" id="KW-0067">ATP-binding</keyword>
<evidence type="ECO:0000256" key="17">
    <source>
        <dbReference type="ARBA" id="ARBA00049152"/>
    </source>
</evidence>
<keyword evidence="9 20" id="KW-0808">Transferase</keyword>
<evidence type="ECO:0000256" key="12">
    <source>
        <dbReference type="ARBA" id="ARBA00022832"/>
    </source>
</evidence>
<dbReference type="Gene3D" id="3.90.226.10">
    <property type="entry name" value="2-enoyl-CoA Hydratase, Chain A, domain 1"/>
    <property type="match status" value="2"/>
</dbReference>
<comment type="subcellular location">
    <subcellularLocation>
        <location evidence="2">Cytoplasm</location>
    </subcellularLocation>
</comment>
<evidence type="ECO:0000313" key="20">
    <source>
        <dbReference type="EMBL" id="MFD1889178.1"/>
    </source>
</evidence>
<dbReference type="PANTHER" id="PTHR42995:SF5">
    <property type="entry name" value="ACETYL-COENZYME A CARBOXYLASE CARBOXYL TRANSFERASE SUBUNIT BETA, CHLOROPLASTIC"/>
    <property type="match status" value="1"/>
</dbReference>